<dbReference type="InterPro" id="IPR015895">
    <property type="entry name" value="4pyrrol_synth_GluRdtase_N"/>
</dbReference>
<dbReference type="EC" id="1.2.1.70" evidence="3 9"/>
<organism evidence="20 21">
    <name type="scientific">[Bacillus] enclensis</name>
    <dbReference type="NCBI Taxonomy" id="1402860"/>
    <lineage>
        <taxon>Bacteria</taxon>
        <taxon>Bacillati</taxon>
        <taxon>Bacillota</taxon>
        <taxon>Bacilli</taxon>
        <taxon>Bacillales</taxon>
        <taxon>Bacillaceae</taxon>
        <taxon>Rossellomorea</taxon>
    </lineage>
</organism>
<keyword evidence="16" id="KW-1133">Transmembrane helix</keyword>
<dbReference type="PANTHER" id="PTHR43013:SF1">
    <property type="entry name" value="GLUTAMYL-TRNA REDUCTASE"/>
    <property type="match status" value="1"/>
</dbReference>
<dbReference type="Pfam" id="PF01488">
    <property type="entry name" value="Shikimate_DH"/>
    <property type="match status" value="1"/>
</dbReference>
<comment type="domain">
    <text evidence="9">Possesses an unusual extended V-shaped dimeric structure with each monomer consisting of three distinct domains arranged along a curved 'spinal' alpha-helix. The N-terminal catalytic domain specifically recognizes the glutamate moiety of the substrate. The second domain is the NADPH-binding domain, and the third C-terminal domain is responsible for dimerization.</text>
</comment>
<dbReference type="AlphaFoldDB" id="A0A1C4A9U3"/>
<dbReference type="GO" id="GO:0019353">
    <property type="term" value="P:protoporphyrinogen IX biosynthetic process from glutamate"/>
    <property type="evidence" value="ECO:0007669"/>
    <property type="project" value="TreeGrafter"/>
</dbReference>
<dbReference type="InterPro" id="IPR006151">
    <property type="entry name" value="Shikm_DH/Glu-tRNA_Rdtase"/>
</dbReference>
<evidence type="ECO:0000256" key="16">
    <source>
        <dbReference type="SAM" id="Phobius"/>
    </source>
</evidence>
<keyword evidence="16" id="KW-0812">Transmembrane</keyword>
<sequence>MKEMKRFTLMFCLLINTIVDFYMVHHITARFQFLFTFTDKGLRRTCYNKGNDFIGGVMRSMYTIVVGLNYKTAPVEIRERLSFNETDLPFAMRQLKEKKSILENVIVSTCNRTEVYAVVDQLHTGRYYIKDFLAQWFDIDKEEFTPYLFIYEQEGAVEHLFKVSCGLNSMVLGETQILGQIRTSFLTAQEAGTTGTVFNHLFKQAVTVAKKAHSETEIGSNAVSVSYAAVELAKKVFGSLEKKHVLILGAGKMGELAIKNLHGSGATKVTVINRTFEKAEALAGRFEGKAKTLQELNCALTEADILISSTGAKDFVISKETMSYVERMRKGRPLFMVDIAVPRDLDPSIGELESVFLYDIDDLEGIVEANLAERRKAAEQIELMIEAEIVAFKDWLNMLGVVPVISALRQKALSIQSETMESIERKMPNLTDRERKVLSKHTKSIINQLLKDPISQAKELAALPDAEDKLDLFVSIFNIEKQVQEQTQLKAANEKSDGKTNFTPQPSFHA</sequence>
<feature type="binding site" evidence="9 11">
    <location>
        <begin position="174"/>
        <end position="176"/>
    </location>
    <ligand>
        <name>substrate</name>
    </ligand>
</feature>
<evidence type="ECO:0000259" key="19">
    <source>
        <dbReference type="Pfam" id="PF05201"/>
    </source>
</evidence>
<evidence type="ECO:0000256" key="8">
    <source>
        <dbReference type="ARBA" id="ARBA00068659"/>
    </source>
</evidence>
<evidence type="ECO:0000256" key="1">
    <source>
        <dbReference type="ARBA" id="ARBA00005059"/>
    </source>
</evidence>
<keyword evidence="21" id="KW-1185">Reference proteome</keyword>
<gene>
    <name evidence="9" type="primary">hemA</name>
    <name evidence="20" type="ORF">GA0061094_1354</name>
</gene>
<feature type="binding site" evidence="9 11">
    <location>
        <begin position="109"/>
        <end position="112"/>
    </location>
    <ligand>
        <name>substrate</name>
    </ligand>
</feature>
<dbReference type="InterPro" id="IPR036291">
    <property type="entry name" value="NAD(P)-bd_dom_sf"/>
</dbReference>
<dbReference type="InterPro" id="IPR000343">
    <property type="entry name" value="4pyrrol_synth_GluRdtase"/>
</dbReference>
<evidence type="ECO:0000256" key="7">
    <source>
        <dbReference type="ARBA" id="ARBA00047464"/>
    </source>
</evidence>
<evidence type="ECO:0000256" key="11">
    <source>
        <dbReference type="PIRSR" id="PIRSR000445-2"/>
    </source>
</evidence>
<evidence type="ECO:0000256" key="4">
    <source>
        <dbReference type="ARBA" id="ARBA00022857"/>
    </source>
</evidence>
<protein>
    <recommendedName>
        <fullName evidence="8 9">Glutamyl-tRNA reductase</fullName>
        <shortName evidence="9">GluTR</shortName>
        <ecNumber evidence="3 9">1.2.1.70</ecNumber>
    </recommendedName>
</protein>
<dbReference type="InterPro" id="IPR036453">
    <property type="entry name" value="GluRdtase_dimer_dom_sf"/>
</dbReference>
<evidence type="ECO:0000313" key="20">
    <source>
        <dbReference type="EMBL" id="SCB91253.1"/>
    </source>
</evidence>
<dbReference type="Proteomes" id="UP000181997">
    <property type="component" value="Unassembled WGS sequence"/>
</dbReference>
<feature type="domain" description="Tetrapyrrole biosynthesis glutamyl-tRNA reductase dimerisation" evidence="17">
    <location>
        <begin position="380"/>
        <end position="479"/>
    </location>
</feature>
<comment type="similarity">
    <text evidence="2 9 14">Belongs to the glutamyl-tRNA reductase family.</text>
</comment>
<comment type="subunit">
    <text evidence="9">Homodimer.</text>
</comment>
<dbReference type="InterPro" id="IPR036343">
    <property type="entry name" value="GluRdtase_N_sf"/>
</dbReference>
<dbReference type="GO" id="GO:0050661">
    <property type="term" value="F:NADP binding"/>
    <property type="evidence" value="ECO:0007669"/>
    <property type="project" value="InterPro"/>
</dbReference>
<dbReference type="FunFam" id="3.40.50.720:FF:000031">
    <property type="entry name" value="Glutamyl-tRNA reductase"/>
    <property type="match status" value="1"/>
</dbReference>
<evidence type="ECO:0000256" key="9">
    <source>
        <dbReference type="HAMAP-Rule" id="MF_00087"/>
    </source>
</evidence>
<evidence type="ECO:0000259" key="18">
    <source>
        <dbReference type="Pfam" id="PF01488"/>
    </source>
</evidence>
<feature type="site" description="Important for activity" evidence="9 13">
    <location>
        <position position="159"/>
    </location>
</feature>
<comment type="pathway">
    <text evidence="1 9 14">Porphyrin-containing compound metabolism; protoporphyrin-IX biosynthesis; 5-aminolevulinate from L-glutamyl-tRNA(Glu): step 1/2.</text>
</comment>
<dbReference type="GO" id="GO:0008883">
    <property type="term" value="F:glutamyl-tRNA reductase activity"/>
    <property type="evidence" value="ECO:0007669"/>
    <property type="project" value="UniProtKB-UniRule"/>
</dbReference>
<feature type="binding site" evidence="9 11">
    <location>
        <position position="169"/>
    </location>
    <ligand>
        <name>substrate</name>
    </ligand>
</feature>
<feature type="active site" description="Nucleophile" evidence="9 10">
    <location>
        <position position="110"/>
    </location>
</feature>
<keyword evidence="4 9" id="KW-0521">NADP</keyword>
<dbReference type="SUPFAM" id="SSF69075">
    <property type="entry name" value="Glutamyl tRNA-reductase dimerization domain"/>
    <property type="match status" value="1"/>
</dbReference>
<evidence type="ECO:0000256" key="14">
    <source>
        <dbReference type="RuleBase" id="RU000584"/>
    </source>
</evidence>
<dbReference type="Gene3D" id="3.40.50.720">
    <property type="entry name" value="NAD(P)-binding Rossmann-like Domain"/>
    <property type="match status" value="1"/>
</dbReference>
<feature type="binding site" evidence="9 12">
    <location>
        <begin position="249"/>
        <end position="254"/>
    </location>
    <ligand>
        <name>NADP(+)</name>
        <dbReference type="ChEBI" id="CHEBI:58349"/>
    </ligand>
</feature>
<evidence type="ECO:0000313" key="21">
    <source>
        <dbReference type="Proteomes" id="UP000181997"/>
    </source>
</evidence>
<dbReference type="PANTHER" id="PTHR43013">
    <property type="entry name" value="GLUTAMYL-TRNA REDUCTASE"/>
    <property type="match status" value="1"/>
</dbReference>
<name>A0A1C4A9U3_9BACI</name>
<evidence type="ECO:0000256" key="12">
    <source>
        <dbReference type="PIRSR" id="PIRSR000445-3"/>
    </source>
</evidence>
<comment type="catalytic activity">
    <reaction evidence="7 9 14">
        <text>(S)-4-amino-5-oxopentanoate + tRNA(Glu) + NADP(+) = L-glutamyl-tRNA(Glu) + NADPH + H(+)</text>
        <dbReference type="Rhea" id="RHEA:12344"/>
        <dbReference type="Rhea" id="RHEA-COMP:9663"/>
        <dbReference type="Rhea" id="RHEA-COMP:9680"/>
        <dbReference type="ChEBI" id="CHEBI:15378"/>
        <dbReference type="ChEBI" id="CHEBI:57501"/>
        <dbReference type="ChEBI" id="CHEBI:57783"/>
        <dbReference type="ChEBI" id="CHEBI:58349"/>
        <dbReference type="ChEBI" id="CHEBI:78442"/>
        <dbReference type="ChEBI" id="CHEBI:78520"/>
        <dbReference type="EC" id="1.2.1.70"/>
    </reaction>
</comment>
<dbReference type="NCBIfam" id="NF000744">
    <property type="entry name" value="PRK00045.1-3"/>
    <property type="match status" value="1"/>
</dbReference>
<dbReference type="InterPro" id="IPR015896">
    <property type="entry name" value="4pyrrol_synth_GluRdtase_dimer"/>
</dbReference>
<dbReference type="Gene3D" id="3.30.460.30">
    <property type="entry name" value="Glutamyl-tRNA reductase, N-terminal domain"/>
    <property type="match status" value="1"/>
</dbReference>
<comment type="miscellaneous">
    <text evidence="9">During catalysis, the active site Cys acts as a nucleophile attacking the alpha-carbonyl group of tRNA-bound glutamate with the formation of a thioester intermediate between enzyme and glutamate, and the concomitant release of tRNA(Glu). The thioester intermediate is finally reduced by direct hydride transfer from NADPH, to form the product GSA.</text>
</comment>
<comment type="function">
    <text evidence="9">Catalyzes the NADPH-dependent reduction of glutamyl-tRNA(Glu) to glutamate 1-semialdehyde (GSA).</text>
</comment>
<feature type="transmembrane region" description="Helical" evidence="16">
    <location>
        <begin position="7"/>
        <end position="24"/>
    </location>
</feature>
<evidence type="ECO:0000259" key="17">
    <source>
        <dbReference type="Pfam" id="PF00745"/>
    </source>
</evidence>
<feature type="domain" description="Glutamyl-tRNA reductase N-terminal" evidence="19">
    <location>
        <begin position="66"/>
        <end position="216"/>
    </location>
</feature>
<dbReference type="SUPFAM" id="SSF69742">
    <property type="entry name" value="Glutamyl tRNA-reductase catalytic, N-terminal domain"/>
    <property type="match status" value="1"/>
</dbReference>
<dbReference type="FunFam" id="3.30.460.30:FF:000001">
    <property type="entry name" value="Glutamyl-tRNA reductase"/>
    <property type="match status" value="1"/>
</dbReference>
<proteinExistence type="inferred from homology"/>
<evidence type="ECO:0000256" key="2">
    <source>
        <dbReference type="ARBA" id="ARBA00005916"/>
    </source>
</evidence>
<dbReference type="EMBL" id="FMAU01000001">
    <property type="protein sequence ID" value="SCB91253.1"/>
    <property type="molecule type" value="Genomic_DNA"/>
</dbReference>
<feature type="domain" description="Quinate/shikimate 5-dehydrogenase/glutamyl-tRNA reductase" evidence="18">
    <location>
        <begin position="231"/>
        <end position="366"/>
    </location>
</feature>
<feature type="region of interest" description="Disordered" evidence="15">
    <location>
        <begin position="489"/>
        <end position="510"/>
    </location>
</feature>
<keyword evidence="6 9" id="KW-0627">Porphyrin biosynthesis</keyword>
<dbReference type="Pfam" id="PF05201">
    <property type="entry name" value="GlutR_N"/>
    <property type="match status" value="1"/>
</dbReference>
<evidence type="ECO:0000256" key="10">
    <source>
        <dbReference type="PIRSR" id="PIRSR000445-1"/>
    </source>
</evidence>
<evidence type="ECO:0000256" key="15">
    <source>
        <dbReference type="SAM" id="MobiDB-lite"/>
    </source>
</evidence>
<dbReference type="Pfam" id="PF00745">
    <property type="entry name" value="GlutR_dimer"/>
    <property type="match status" value="1"/>
</dbReference>
<feature type="compositionally biased region" description="Polar residues" evidence="15">
    <location>
        <begin position="499"/>
        <end position="510"/>
    </location>
</feature>
<evidence type="ECO:0000256" key="13">
    <source>
        <dbReference type="PIRSR" id="PIRSR000445-4"/>
    </source>
</evidence>
<keyword evidence="5 9" id="KW-0560">Oxidoreductase</keyword>
<evidence type="ECO:0000256" key="6">
    <source>
        <dbReference type="ARBA" id="ARBA00023244"/>
    </source>
</evidence>
<keyword evidence="16" id="KW-0472">Membrane</keyword>
<dbReference type="SUPFAM" id="SSF51735">
    <property type="entry name" value="NAD(P)-binding Rossmann-fold domains"/>
    <property type="match status" value="1"/>
</dbReference>
<dbReference type="CDD" id="cd05213">
    <property type="entry name" value="NAD_bind_Glutamyl_tRNA_reduct"/>
    <property type="match status" value="1"/>
</dbReference>
<reference evidence="21" key="1">
    <citation type="submission" date="2016-08" db="EMBL/GenBank/DDBJ databases">
        <authorList>
            <person name="Varghese N."/>
            <person name="Submissions Spin"/>
        </authorList>
    </citation>
    <scope>NUCLEOTIDE SEQUENCE [LARGE SCALE GENOMIC DNA]</scope>
    <source>
        <strain evidence="21">SGD-1123</strain>
    </source>
</reference>
<dbReference type="PIRSF" id="PIRSF000445">
    <property type="entry name" value="4pyrrol_synth_GluRdtase"/>
    <property type="match status" value="1"/>
</dbReference>
<dbReference type="NCBIfam" id="TIGR01035">
    <property type="entry name" value="hemA"/>
    <property type="match status" value="1"/>
</dbReference>
<feature type="binding site" evidence="9 11">
    <location>
        <position position="180"/>
    </location>
    <ligand>
        <name>substrate</name>
    </ligand>
</feature>
<evidence type="ECO:0000256" key="3">
    <source>
        <dbReference type="ARBA" id="ARBA00012970"/>
    </source>
</evidence>
<evidence type="ECO:0000256" key="5">
    <source>
        <dbReference type="ARBA" id="ARBA00023002"/>
    </source>
</evidence>
<dbReference type="UniPathway" id="UPA00251">
    <property type="reaction ID" value="UER00316"/>
</dbReference>
<accession>A0A1C4A9U3</accession>
<dbReference type="HAMAP" id="MF_00087">
    <property type="entry name" value="Glu_tRNA_reductase"/>
    <property type="match status" value="1"/>
</dbReference>